<keyword evidence="5" id="KW-0862">Zinc</keyword>
<dbReference type="FunFam" id="3.30.160.60:FF:000521">
    <property type="entry name" value="Krueppel-like factor 9"/>
    <property type="match status" value="1"/>
</dbReference>
<dbReference type="GO" id="GO:0005634">
    <property type="term" value="C:nucleus"/>
    <property type="evidence" value="ECO:0007669"/>
    <property type="project" value="UniProtKB-SubCell"/>
</dbReference>
<dbReference type="GO" id="GO:0000981">
    <property type="term" value="F:DNA-binding transcription factor activity, RNA polymerase II-specific"/>
    <property type="evidence" value="ECO:0007669"/>
    <property type="project" value="TreeGrafter"/>
</dbReference>
<feature type="compositionally biased region" description="Basic residues" evidence="8">
    <location>
        <begin position="182"/>
        <end position="197"/>
    </location>
</feature>
<evidence type="ECO:0000256" key="6">
    <source>
        <dbReference type="ARBA" id="ARBA00023242"/>
    </source>
</evidence>
<dbReference type="GO" id="GO:0008270">
    <property type="term" value="F:zinc ion binding"/>
    <property type="evidence" value="ECO:0007669"/>
    <property type="project" value="UniProtKB-KW"/>
</dbReference>
<dbReference type="PROSITE" id="PS00028">
    <property type="entry name" value="ZINC_FINGER_C2H2_1"/>
    <property type="match status" value="2"/>
</dbReference>
<dbReference type="FunFam" id="3.30.160.60:FF:000018">
    <property type="entry name" value="Krueppel-like factor 15"/>
    <property type="match status" value="1"/>
</dbReference>
<dbReference type="SUPFAM" id="SSF57667">
    <property type="entry name" value="beta-beta-alpha zinc fingers"/>
    <property type="match status" value="1"/>
</dbReference>
<dbReference type="Ensembl" id="ENSACDT00005025264.1">
    <property type="protein sequence ID" value="ENSACDP00005021128.1"/>
    <property type="gene ID" value="ENSACDG00005015303.1"/>
</dbReference>
<keyword evidence="3" id="KW-0677">Repeat</keyword>
<keyword evidence="6" id="KW-0539">Nucleus</keyword>
<evidence type="ECO:0000256" key="5">
    <source>
        <dbReference type="ARBA" id="ARBA00022833"/>
    </source>
</evidence>
<proteinExistence type="predicted"/>
<organism evidence="10 11">
    <name type="scientific">Anser cygnoides</name>
    <name type="common">Swan goose</name>
    <dbReference type="NCBI Taxonomy" id="8845"/>
    <lineage>
        <taxon>Eukaryota</taxon>
        <taxon>Metazoa</taxon>
        <taxon>Chordata</taxon>
        <taxon>Craniata</taxon>
        <taxon>Vertebrata</taxon>
        <taxon>Euteleostomi</taxon>
        <taxon>Archelosauria</taxon>
        <taxon>Archosauria</taxon>
        <taxon>Dinosauria</taxon>
        <taxon>Saurischia</taxon>
        <taxon>Theropoda</taxon>
        <taxon>Coelurosauria</taxon>
        <taxon>Aves</taxon>
        <taxon>Neognathae</taxon>
        <taxon>Galloanserae</taxon>
        <taxon>Anseriformes</taxon>
        <taxon>Anatidae</taxon>
        <taxon>Anserinae</taxon>
        <taxon>Anser</taxon>
    </lineage>
</organism>
<evidence type="ECO:0000256" key="1">
    <source>
        <dbReference type="ARBA" id="ARBA00004123"/>
    </source>
</evidence>
<dbReference type="PANTHER" id="PTHR23235">
    <property type="entry name" value="KRUEPPEL-LIKE TRANSCRIPTION FACTOR"/>
    <property type="match status" value="1"/>
</dbReference>
<evidence type="ECO:0000313" key="11">
    <source>
        <dbReference type="Proteomes" id="UP000694521"/>
    </source>
</evidence>
<evidence type="ECO:0000256" key="3">
    <source>
        <dbReference type="ARBA" id="ARBA00022737"/>
    </source>
</evidence>
<accession>A0A8B9EL54</accession>
<dbReference type="InterPro" id="IPR013087">
    <property type="entry name" value="Znf_C2H2_type"/>
</dbReference>
<dbReference type="Pfam" id="PF00096">
    <property type="entry name" value="zf-C2H2"/>
    <property type="match status" value="2"/>
</dbReference>
<reference evidence="10" key="1">
    <citation type="submission" date="2025-08" db="UniProtKB">
        <authorList>
            <consortium name="Ensembl"/>
        </authorList>
    </citation>
    <scope>IDENTIFICATION</scope>
</reference>
<keyword evidence="11" id="KW-1185">Reference proteome</keyword>
<dbReference type="PANTHER" id="PTHR23235:SF132">
    <property type="entry name" value="KRUEPPEL-LIKE FACTOR 9"/>
    <property type="match status" value="1"/>
</dbReference>
<evidence type="ECO:0000256" key="7">
    <source>
        <dbReference type="PROSITE-ProRule" id="PRU00042"/>
    </source>
</evidence>
<dbReference type="GO" id="GO:0000978">
    <property type="term" value="F:RNA polymerase II cis-regulatory region sequence-specific DNA binding"/>
    <property type="evidence" value="ECO:0007669"/>
    <property type="project" value="TreeGrafter"/>
</dbReference>
<comment type="subcellular location">
    <subcellularLocation>
        <location evidence="1">Nucleus</location>
    </subcellularLocation>
</comment>
<dbReference type="SMART" id="SM00355">
    <property type="entry name" value="ZnF_C2H2"/>
    <property type="match status" value="2"/>
</dbReference>
<evidence type="ECO:0000256" key="8">
    <source>
        <dbReference type="SAM" id="MobiDB-lite"/>
    </source>
</evidence>
<evidence type="ECO:0000256" key="2">
    <source>
        <dbReference type="ARBA" id="ARBA00022723"/>
    </source>
</evidence>
<dbReference type="PROSITE" id="PS50157">
    <property type="entry name" value="ZINC_FINGER_C2H2_2"/>
    <property type="match status" value="3"/>
</dbReference>
<keyword evidence="2" id="KW-0479">Metal-binding</keyword>
<reference evidence="10" key="2">
    <citation type="submission" date="2025-09" db="UniProtKB">
        <authorList>
            <consortium name="Ensembl"/>
        </authorList>
    </citation>
    <scope>IDENTIFICATION</scope>
</reference>
<dbReference type="Proteomes" id="UP000694521">
    <property type="component" value="Unplaced"/>
</dbReference>
<feature type="domain" description="C2H2-type" evidence="9">
    <location>
        <begin position="132"/>
        <end position="161"/>
    </location>
</feature>
<dbReference type="InterPro" id="IPR036236">
    <property type="entry name" value="Znf_C2H2_sf"/>
</dbReference>
<dbReference type="AlphaFoldDB" id="A0A8B9EL54"/>
<feature type="domain" description="C2H2-type" evidence="9">
    <location>
        <begin position="162"/>
        <end position="189"/>
    </location>
</feature>
<keyword evidence="4 7" id="KW-0863">Zinc-finger</keyword>
<name>A0A8B9EL54_ANSCY</name>
<dbReference type="Gene3D" id="3.30.160.60">
    <property type="entry name" value="Classic Zinc Finger"/>
    <property type="match status" value="3"/>
</dbReference>
<protein>
    <recommendedName>
        <fullName evidence="9">C2H2-type domain-containing protein</fullName>
    </recommendedName>
</protein>
<evidence type="ECO:0000259" key="9">
    <source>
        <dbReference type="PROSITE" id="PS50157"/>
    </source>
</evidence>
<evidence type="ECO:0000256" key="4">
    <source>
        <dbReference type="ARBA" id="ARBA00022771"/>
    </source>
</evidence>
<sequence length="203" mass="22707">MSAVAYMDFVAAQCLVSISNHSAVPEVSKELGDAWKDYCTLMIIAKSLLKLNKYCPLPVPSACGGNVESPDEDMGSDSDSTTELGLSLKCNLALGKPLHLCDATPPKMKQGVYGKSSHLKAHYRVHTGERPFSCTWPNCLKKFSRSDELTRHYRTHTGEKQFQCPLCEKQFMRSDHLTKHARRHTEFHPSMIKRSKKSSSCSL</sequence>
<feature type="domain" description="C2H2-type" evidence="9">
    <location>
        <begin position="99"/>
        <end position="131"/>
    </location>
</feature>
<feature type="region of interest" description="Disordered" evidence="8">
    <location>
        <begin position="182"/>
        <end position="203"/>
    </location>
</feature>
<evidence type="ECO:0000313" key="10">
    <source>
        <dbReference type="Ensembl" id="ENSACDP00005021128.1"/>
    </source>
</evidence>